<dbReference type="Proteomes" id="UP001174136">
    <property type="component" value="Unassembled WGS sequence"/>
</dbReference>
<sequence length="314" mass="35195">MAWSRGIEATRKRPVNKHRLPCNAKREDTRNRKNAPTRDEHKNSSPIDDDGDTSAQEDRDQTADHSYCQEDTVYAESGEACSNEACQTTVGRLTEDCNALRLEVYHLREMVRKLSFSQESFKDNDDMVQDLTGLPSYPKLMVVFTFVSSSRAHAQTYSQYKHHNTAKFLISITPHGVISFVSYGWGGRGSDRHITENSKYLENLVPGDLVLADRGFTVADSVGLYSAQLKIPAFTRGKQQLHPNEVEYSRGLSAVRIHVERVIGLVRNKYTILQSTIPISLCQTATPGEPTSLDKMVRVCCALRNICPSVVPSE</sequence>
<dbReference type="GO" id="GO:0046872">
    <property type="term" value="F:metal ion binding"/>
    <property type="evidence" value="ECO:0007669"/>
    <property type="project" value="UniProtKB-KW"/>
</dbReference>
<evidence type="ECO:0000256" key="2">
    <source>
        <dbReference type="ARBA" id="ARBA00022723"/>
    </source>
</evidence>
<proteinExistence type="predicted"/>
<organism evidence="5 6">
    <name type="scientific">Merluccius polli</name>
    <name type="common">Benguela hake</name>
    <name type="synonym">Merluccius cadenati</name>
    <dbReference type="NCBI Taxonomy" id="89951"/>
    <lineage>
        <taxon>Eukaryota</taxon>
        <taxon>Metazoa</taxon>
        <taxon>Chordata</taxon>
        <taxon>Craniata</taxon>
        <taxon>Vertebrata</taxon>
        <taxon>Euteleostomi</taxon>
        <taxon>Actinopterygii</taxon>
        <taxon>Neopterygii</taxon>
        <taxon>Teleostei</taxon>
        <taxon>Neoteleostei</taxon>
        <taxon>Acanthomorphata</taxon>
        <taxon>Zeiogadaria</taxon>
        <taxon>Gadariae</taxon>
        <taxon>Gadiformes</taxon>
        <taxon>Gadoidei</taxon>
        <taxon>Merlucciidae</taxon>
        <taxon>Merluccius</taxon>
    </lineage>
</organism>
<evidence type="ECO:0000256" key="1">
    <source>
        <dbReference type="ARBA" id="ARBA00001968"/>
    </source>
</evidence>
<keyword evidence="2" id="KW-0479">Metal-binding</keyword>
<dbReference type="AlphaFoldDB" id="A0AA47M5T5"/>
<feature type="domain" description="DDE Tnp4" evidence="4">
    <location>
        <begin position="148"/>
        <end position="305"/>
    </location>
</feature>
<dbReference type="InterPro" id="IPR027806">
    <property type="entry name" value="HARBI1_dom"/>
</dbReference>
<keyword evidence="6" id="KW-1185">Reference proteome</keyword>
<accession>A0AA47M5T5</accession>
<dbReference type="EMBL" id="JAOPHQ010005728">
    <property type="protein sequence ID" value="KAK0134185.1"/>
    <property type="molecule type" value="Genomic_DNA"/>
</dbReference>
<dbReference type="Pfam" id="PF13359">
    <property type="entry name" value="DDE_Tnp_4"/>
    <property type="match status" value="1"/>
</dbReference>
<evidence type="ECO:0000256" key="3">
    <source>
        <dbReference type="SAM" id="MobiDB-lite"/>
    </source>
</evidence>
<feature type="compositionally biased region" description="Basic and acidic residues" evidence="3">
    <location>
        <begin position="24"/>
        <end position="43"/>
    </location>
</feature>
<feature type="region of interest" description="Disordered" evidence="3">
    <location>
        <begin position="1"/>
        <end position="64"/>
    </location>
</feature>
<gene>
    <name evidence="5" type="ORF">N1851_030248</name>
</gene>
<evidence type="ECO:0000313" key="5">
    <source>
        <dbReference type="EMBL" id="KAK0134185.1"/>
    </source>
</evidence>
<name>A0AA47M5T5_MERPO</name>
<evidence type="ECO:0000259" key="4">
    <source>
        <dbReference type="Pfam" id="PF13359"/>
    </source>
</evidence>
<protein>
    <recommendedName>
        <fullName evidence="4">DDE Tnp4 domain-containing protein</fullName>
    </recommendedName>
</protein>
<reference evidence="5" key="1">
    <citation type="journal article" date="2023" name="Front. Mar. Sci.">
        <title>A new Merluccius polli reference genome to investigate the effects of global change in West African waters.</title>
        <authorList>
            <person name="Mateo J.L."/>
            <person name="Blanco-Fernandez C."/>
            <person name="Garcia-Vazquez E."/>
            <person name="Machado-Schiaffino G."/>
        </authorList>
    </citation>
    <scope>NUCLEOTIDE SEQUENCE</scope>
    <source>
        <strain evidence="5">C29</strain>
        <tissue evidence="5">Fin</tissue>
    </source>
</reference>
<comment type="caution">
    <text evidence="5">The sequence shown here is derived from an EMBL/GenBank/DDBJ whole genome shotgun (WGS) entry which is preliminary data.</text>
</comment>
<evidence type="ECO:0000313" key="6">
    <source>
        <dbReference type="Proteomes" id="UP001174136"/>
    </source>
</evidence>
<comment type="cofactor">
    <cofactor evidence="1">
        <name>a divalent metal cation</name>
        <dbReference type="ChEBI" id="CHEBI:60240"/>
    </cofactor>
</comment>
<dbReference type="PANTHER" id="PTHR23080">
    <property type="entry name" value="THAP DOMAIN PROTEIN"/>
    <property type="match status" value="1"/>
</dbReference>